<keyword evidence="2" id="KW-0812">Transmembrane</keyword>
<feature type="compositionally biased region" description="Acidic residues" evidence="1">
    <location>
        <begin position="698"/>
        <end position="709"/>
    </location>
</feature>
<evidence type="ECO:0000256" key="1">
    <source>
        <dbReference type="SAM" id="MobiDB-lite"/>
    </source>
</evidence>
<dbReference type="SUPFAM" id="SSF49764">
    <property type="entry name" value="HSP20-like chaperones"/>
    <property type="match status" value="1"/>
</dbReference>
<reference evidence="4" key="1">
    <citation type="submission" date="2022-08" db="EMBL/GenBank/DDBJ databases">
        <title>Novel sulphate-reducing endosymbionts in the free-living metamonad Anaeramoeba.</title>
        <authorList>
            <person name="Jerlstrom-Hultqvist J."/>
            <person name="Cepicka I."/>
            <person name="Gallot-Lavallee L."/>
            <person name="Salas-Leiva D."/>
            <person name="Curtis B.A."/>
            <person name="Zahonova K."/>
            <person name="Pipaliya S."/>
            <person name="Dacks J."/>
            <person name="Roger A.J."/>
        </authorList>
    </citation>
    <scope>NUCLEOTIDE SEQUENCE</scope>
    <source>
        <strain evidence="4">Busselton2</strain>
    </source>
</reference>
<dbReference type="Gene3D" id="1.25.40.10">
    <property type="entry name" value="Tetratricopeptide repeat domain"/>
    <property type="match status" value="1"/>
</dbReference>
<evidence type="ECO:0000256" key="2">
    <source>
        <dbReference type="SAM" id="Phobius"/>
    </source>
</evidence>
<dbReference type="PROSITE" id="PS51203">
    <property type="entry name" value="CS"/>
    <property type="match status" value="1"/>
</dbReference>
<dbReference type="InterPro" id="IPR011990">
    <property type="entry name" value="TPR-like_helical_dom_sf"/>
</dbReference>
<feature type="compositionally biased region" description="Basic and acidic residues" evidence="1">
    <location>
        <begin position="591"/>
        <end position="650"/>
    </location>
</feature>
<dbReference type="InterPro" id="IPR007052">
    <property type="entry name" value="CS_dom"/>
</dbReference>
<dbReference type="InterPro" id="IPR008978">
    <property type="entry name" value="HSP20-like_chaperone"/>
</dbReference>
<evidence type="ECO:0000313" key="4">
    <source>
        <dbReference type="EMBL" id="KAJ3446717.1"/>
    </source>
</evidence>
<protein>
    <submittedName>
        <fullName evidence="4">Enolase-phosphatase e1</fullName>
    </submittedName>
</protein>
<accession>A0AAV8A1U2</accession>
<proteinExistence type="predicted"/>
<keyword evidence="2" id="KW-1133">Transmembrane helix</keyword>
<dbReference type="Proteomes" id="UP001146793">
    <property type="component" value="Unassembled WGS sequence"/>
</dbReference>
<evidence type="ECO:0000313" key="5">
    <source>
        <dbReference type="Proteomes" id="UP001146793"/>
    </source>
</evidence>
<feature type="compositionally biased region" description="Basic and acidic residues" evidence="1">
    <location>
        <begin position="386"/>
        <end position="489"/>
    </location>
</feature>
<dbReference type="AlphaFoldDB" id="A0AAV8A1U2"/>
<organism evidence="4 5">
    <name type="scientific">Anaeramoeba flamelloides</name>
    <dbReference type="NCBI Taxonomy" id="1746091"/>
    <lineage>
        <taxon>Eukaryota</taxon>
        <taxon>Metamonada</taxon>
        <taxon>Anaeramoebidae</taxon>
        <taxon>Anaeramoeba</taxon>
    </lineage>
</organism>
<dbReference type="PANTHER" id="PTHR46563">
    <property type="entry name" value="RING-TYPE DOMAIN-CONTAINING PROTEIN"/>
    <property type="match status" value="1"/>
</dbReference>
<feature type="transmembrane region" description="Helical" evidence="2">
    <location>
        <begin position="812"/>
        <end position="832"/>
    </location>
</feature>
<dbReference type="EMBL" id="JANTQA010000019">
    <property type="protein sequence ID" value="KAJ3446717.1"/>
    <property type="molecule type" value="Genomic_DNA"/>
</dbReference>
<name>A0AAV8A1U2_9EUKA</name>
<gene>
    <name evidence="4" type="ORF">M0812_08046</name>
</gene>
<feature type="region of interest" description="Disordered" evidence="1">
    <location>
        <begin position="365"/>
        <end position="709"/>
    </location>
</feature>
<dbReference type="PANTHER" id="PTHR46563:SF4">
    <property type="entry name" value="ASPARTYL_ASPARAGINYL BETA-HYDROXYLASE ISOFORM X1"/>
    <property type="match status" value="1"/>
</dbReference>
<feature type="compositionally biased region" description="Basic and acidic residues" evidence="1">
    <location>
        <begin position="657"/>
        <end position="692"/>
    </location>
</feature>
<comment type="caution">
    <text evidence="4">The sequence shown here is derived from an EMBL/GenBank/DDBJ whole genome shotgun (WGS) entry which is preliminary data.</text>
</comment>
<evidence type="ECO:0000259" key="3">
    <source>
        <dbReference type="PROSITE" id="PS51203"/>
    </source>
</evidence>
<feature type="compositionally biased region" description="Basic and acidic residues" evidence="1">
    <location>
        <begin position="497"/>
        <end position="581"/>
    </location>
</feature>
<feature type="domain" description="CS" evidence="3">
    <location>
        <begin position="4"/>
        <end position="105"/>
    </location>
</feature>
<keyword evidence="2" id="KW-0472">Membrane</keyword>
<dbReference type="Gene3D" id="2.60.40.790">
    <property type="match status" value="1"/>
</dbReference>
<dbReference type="SUPFAM" id="SSF81901">
    <property type="entry name" value="HCP-like"/>
    <property type="match status" value="2"/>
</dbReference>
<feature type="compositionally biased region" description="Acidic residues" evidence="1">
    <location>
        <begin position="365"/>
        <end position="375"/>
    </location>
</feature>
<sequence length="837" mass="97372">MNTNLHQPFTYQQTTSSITILCFHETDRNATLKNQTTQKEHQSEDTKLQITLEKQDLTIRFSNKLIIEGKLYSSIDPEIEQISETKNTTSIILFKTKKESWPILVLDKTDKGEIDPYSEFNLSNYALNNEKDQEKAIEFLVSSANKNCLQGMITLANSYTHPNRFGIETSTIKAIEWWGKAYDVGCSPTAELSLGLIYFNQKKYENISDRNQNLELAKKWFSLVDSHPVASCSLGKIELEKAENGNNNENVDHIQVHQECFKAASQYFQKAAIEMSYPEAFFYLGVMNIKGYLGEGKDFIKGKDFILMAITQKNTFSIPSKYSQVLTQVYQYEKAKRLESVDFETIVIDQTPPIVDNMGKKFSEEEISSNDEEENSYISDYGNENSFKDESESESKSKSDGEHEKENKRSQEKKIGNENKYEIEKSQEKEIAQEKENENEKEKEIGNGNKNEKESKKQSESENKNDKEGESEKENKKSHEKEKGKEKEIGNQCENGNKYEIENKLESENVIENEHPRDQEKSSNNEDEKEKENKKSKENGNGKGNKIEKENHKEKEKEIETYKEKAQEKEKEKEKEKEIENGNKNYKKSKKQNESENKNEKEKEKEKEKENENKKFKEKEIGNENKYEKEKTQEKEKETKIEIENGNKNEKKSKKQSKNENENEKEKESENLIENEHSRDQEKIFKDKDENCSRGSSENDEGDEESYDGNEEYCSEIADFGKDSNYNENSDNLNFFNIEKTMKAKVENIKIGELNMKIIKNQIKNLQFQERKLIIGNMNIQKNRKAKEKHLKFTKQKIKIEKKTKIVNGDTFFHWVCALGVFSALGIGSLIYKNSKK</sequence>